<dbReference type="InterPro" id="IPR042098">
    <property type="entry name" value="TauD-like_sf"/>
</dbReference>
<feature type="domain" description="TauD/TfdA-like" evidence="2">
    <location>
        <begin position="129"/>
        <end position="377"/>
    </location>
</feature>
<dbReference type="PANTHER" id="PTHR37285:SF5">
    <property type="entry name" value="SPORE WALL MATURATION PROTEIN DIT1"/>
    <property type="match status" value="1"/>
</dbReference>
<dbReference type="PANTHER" id="PTHR37285">
    <property type="entry name" value="SPORE WALL MATURATION PROTEIN DIT1"/>
    <property type="match status" value="1"/>
</dbReference>
<name>F0WG62_9STRA</name>
<dbReference type="EMBL" id="FR824133">
    <property type="protein sequence ID" value="CCA20197.1"/>
    <property type="molecule type" value="Genomic_DNA"/>
</dbReference>
<protein>
    <submittedName>
        <fullName evidence="3">Uncharacterized protein AlNc14C88G5592</fullName>
    </submittedName>
</protein>
<dbReference type="HOGENOM" id="CLU_728462_0_0_1"/>
<sequence>MNFQPRYSDLMKANSMAIFWQDSDRFFRWIRALDGCVLLTTKNLPLSRKSLRLRFGSRGKFDLSALLASFRMIIVPPEASNGFVFHFMPWRVPVSLPECGHLDVECIERNTVLIITARGPETPSILSILAVGLRHIVHKHACVSLRGFKQDDDLCEIAEHFGSILDWEDHFGKILEIRSSPESHSNSQSLEPLPMHFDGMFKKKSADAKTLGDVPLFQLFHCVNAYPQHNDTDTGRTLFADTRKIWKSWGKRDRARAKRITLAYRTKMFDNPHLLHISPLIDSHAFTRERVIRYHEPWPESVTKHNSIHVSPHRSTFMKHNTQDAIWAKETIVHQLYSAEFCYRHSWVKGEFLIADNVATLHARTSMNRSGRHIRRIHIN</sequence>
<dbReference type="AlphaFoldDB" id="F0WG62"/>
<gene>
    <name evidence="3" type="primary">AlNc14C88G5592</name>
    <name evidence="3" type="ORF">ALNC14_063400</name>
</gene>
<dbReference type="Pfam" id="PF02668">
    <property type="entry name" value="TauD"/>
    <property type="match status" value="1"/>
</dbReference>
<evidence type="ECO:0000313" key="3">
    <source>
        <dbReference type="EMBL" id="CCA20197.1"/>
    </source>
</evidence>
<reference evidence="3" key="2">
    <citation type="submission" date="2011-02" db="EMBL/GenBank/DDBJ databases">
        <authorList>
            <person name="MacLean D."/>
        </authorList>
    </citation>
    <scope>NUCLEOTIDE SEQUENCE</scope>
</reference>
<dbReference type="GO" id="GO:0016491">
    <property type="term" value="F:oxidoreductase activity"/>
    <property type="evidence" value="ECO:0007669"/>
    <property type="project" value="UniProtKB-KW"/>
</dbReference>
<reference evidence="3" key="1">
    <citation type="journal article" date="2011" name="PLoS Biol.">
        <title>Gene gain and loss during evolution of obligate parasitism in the white rust pathogen of Arabidopsis thaliana.</title>
        <authorList>
            <person name="Kemen E."/>
            <person name="Gardiner A."/>
            <person name="Schultz-Larsen T."/>
            <person name="Kemen A.C."/>
            <person name="Balmuth A.L."/>
            <person name="Robert-Seilaniantz A."/>
            <person name="Bailey K."/>
            <person name="Holub E."/>
            <person name="Studholme D.J."/>
            <person name="Maclean D."/>
            <person name="Jones J.D."/>
        </authorList>
    </citation>
    <scope>NUCLEOTIDE SEQUENCE</scope>
</reference>
<dbReference type="InterPro" id="IPR007817">
    <property type="entry name" value="Isocyanide_synthase_DIT1"/>
</dbReference>
<organism evidence="3">
    <name type="scientific">Albugo laibachii Nc14</name>
    <dbReference type="NCBI Taxonomy" id="890382"/>
    <lineage>
        <taxon>Eukaryota</taxon>
        <taxon>Sar</taxon>
        <taxon>Stramenopiles</taxon>
        <taxon>Oomycota</taxon>
        <taxon>Peronosporomycetes</taxon>
        <taxon>Albuginales</taxon>
        <taxon>Albuginaceae</taxon>
        <taxon>Albugo</taxon>
    </lineage>
</organism>
<dbReference type="Gene3D" id="3.60.130.10">
    <property type="entry name" value="Clavaminate synthase-like"/>
    <property type="match status" value="1"/>
</dbReference>
<evidence type="ECO:0000256" key="1">
    <source>
        <dbReference type="ARBA" id="ARBA00023002"/>
    </source>
</evidence>
<dbReference type="SUPFAM" id="SSF51197">
    <property type="entry name" value="Clavaminate synthase-like"/>
    <property type="match status" value="1"/>
</dbReference>
<proteinExistence type="predicted"/>
<dbReference type="InterPro" id="IPR003819">
    <property type="entry name" value="TauD/TfdA-like"/>
</dbReference>
<accession>F0WG62</accession>
<evidence type="ECO:0000259" key="2">
    <source>
        <dbReference type="Pfam" id="PF02668"/>
    </source>
</evidence>
<keyword evidence="1" id="KW-0560">Oxidoreductase</keyword>